<evidence type="ECO:0000313" key="2">
    <source>
        <dbReference type="EMBL" id="SEG73859.1"/>
    </source>
</evidence>
<feature type="region of interest" description="Disordered" evidence="1">
    <location>
        <begin position="1"/>
        <end position="20"/>
    </location>
</feature>
<dbReference type="Proteomes" id="UP000236723">
    <property type="component" value="Unassembled WGS sequence"/>
</dbReference>
<protein>
    <submittedName>
        <fullName evidence="2">Uncharacterized protein</fullName>
    </submittedName>
</protein>
<evidence type="ECO:0000256" key="1">
    <source>
        <dbReference type="SAM" id="MobiDB-lite"/>
    </source>
</evidence>
<proteinExistence type="predicted"/>
<feature type="compositionally biased region" description="Basic and acidic residues" evidence="1">
    <location>
        <begin position="10"/>
        <end position="20"/>
    </location>
</feature>
<accession>A0A1H6CLE7</accession>
<dbReference type="AlphaFoldDB" id="A0A1H6CLE7"/>
<gene>
    <name evidence="2" type="ORF">SAMN04489712_110163</name>
</gene>
<sequence>MRRLSPYADSRCEHRSAEEPNRRMVRMSALREELHHLVDQLPDERLAPVLALVREGARPGRRAAAVAALERVRERMRDVPGVDEELDRLRDGSRG</sequence>
<keyword evidence="3" id="KW-1185">Reference proteome</keyword>
<organism evidence="2 3">
    <name type="scientific">Thermomonospora echinospora</name>
    <dbReference type="NCBI Taxonomy" id="1992"/>
    <lineage>
        <taxon>Bacteria</taxon>
        <taxon>Bacillati</taxon>
        <taxon>Actinomycetota</taxon>
        <taxon>Actinomycetes</taxon>
        <taxon>Streptosporangiales</taxon>
        <taxon>Thermomonosporaceae</taxon>
        <taxon>Thermomonospora</taxon>
    </lineage>
</organism>
<reference evidence="3" key="1">
    <citation type="submission" date="2016-10" db="EMBL/GenBank/DDBJ databases">
        <authorList>
            <person name="Varghese N."/>
            <person name="Submissions S."/>
        </authorList>
    </citation>
    <scope>NUCLEOTIDE SEQUENCE [LARGE SCALE GENOMIC DNA]</scope>
    <source>
        <strain evidence="3">DSM 43163</strain>
    </source>
</reference>
<dbReference type="EMBL" id="FNVO01000010">
    <property type="protein sequence ID" value="SEG73859.1"/>
    <property type="molecule type" value="Genomic_DNA"/>
</dbReference>
<name>A0A1H6CLE7_9ACTN</name>
<evidence type="ECO:0000313" key="3">
    <source>
        <dbReference type="Proteomes" id="UP000236723"/>
    </source>
</evidence>